<sequence>MNVIQNLWAVWDNNIRNHKISSRDELKKVLLGEWQKITPQITKKLATSMPKRMQAMLVTELINTGVATVLYAIGFLVQIIVWISPPIYTSYRGVNIAAGVFGIFNAIAYGLATMLLYREWKSTRTN</sequence>
<evidence type="ECO:0000313" key="2">
    <source>
        <dbReference type="EMBL" id="KAK9712811.1"/>
    </source>
</evidence>
<proteinExistence type="predicted"/>
<evidence type="ECO:0000313" key="3">
    <source>
        <dbReference type="Proteomes" id="UP001458880"/>
    </source>
</evidence>
<keyword evidence="3" id="KW-1185">Reference proteome</keyword>
<keyword evidence="1" id="KW-0812">Transmembrane</keyword>
<dbReference type="InterPro" id="IPR036397">
    <property type="entry name" value="RNaseH_sf"/>
</dbReference>
<feature type="transmembrane region" description="Helical" evidence="1">
    <location>
        <begin position="61"/>
        <end position="84"/>
    </location>
</feature>
<keyword evidence="1" id="KW-1133">Transmembrane helix</keyword>
<dbReference type="Gene3D" id="3.30.420.10">
    <property type="entry name" value="Ribonuclease H-like superfamily/Ribonuclease H"/>
    <property type="match status" value="1"/>
</dbReference>
<gene>
    <name evidence="2" type="ORF">QE152_g24707</name>
</gene>
<name>A0AAW1K4V4_POPJA</name>
<evidence type="ECO:0000256" key="1">
    <source>
        <dbReference type="SAM" id="Phobius"/>
    </source>
</evidence>
<keyword evidence="1" id="KW-0472">Membrane</keyword>
<dbReference type="GO" id="GO:0003676">
    <property type="term" value="F:nucleic acid binding"/>
    <property type="evidence" value="ECO:0007669"/>
    <property type="project" value="InterPro"/>
</dbReference>
<dbReference type="EMBL" id="JASPKY010000257">
    <property type="protein sequence ID" value="KAK9712811.1"/>
    <property type="molecule type" value="Genomic_DNA"/>
</dbReference>
<organism evidence="2 3">
    <name type="scientific">Popillia japonica</name>
    <name type="common">Japanese beetle</name>
    <dbReference type="NCBI Taxonomy" id="7064"/>
    <lineage>
        <taxon>Eukaryota</taxon>
        <taxon>Metazoa</taxon>
        <taxon>Ecdysozoa</taxon>
        <taxon>Arthropoda</taxon>
        <taxon>Hexapoda</taxon>
        <taxon>Insecta</taxon>
        <taxon>Pterygota</taxon>
        <taxon>Neoptera</taxon>
        <taxon>Endopterygota</taxon>
        <taxon>Coleoptera</taxon>
        <taxon>Polyphaga</taxon>
        <taxon>Scarabaeiformia</taxon>
        <taxon>Scarabaeidae</taxon>
        <taxon>Rutelinae</taxon>
        <taxon>Popillia</taxon>
    </lineage>
</organism>
<dbReference type="Proteomes" id="UP001458880">
    <property type="component" value="Unassembled WGS sequence"/>
</dbReference>
<reference evidence="2 3" key="1">
    <citation type="journal article" date="2024" name="BMC Genomics">
        <title>De novo assembly and annotation of Popillia japonica's genome with initial clues to its potential as an invasive pest.</title>
        <authorList>
            <person name="Cucini C."/>
            <person name="Boschi S."/>
            <person name="Funari R."/>
            <person name="Cardaioli E."/>
            <person name="Iannotti N."/>
            <person name="Marturano G."/>
            <person name="Paoli F."/>
            <person name="Bruttini M."/>
            <person name="Carapelli A."/>
            <person name="Frati F."/>
            <person name="Nardi F."/>
        </authorList>
    </citation>
    <scope>NUCLEOTIDE SEQUENCE [LARGE SCALE GENOMIC DNA]</scope>
    <source>
        <strain evidence="2">DMR45628</strain>
    </source>
</reference>
<accession>A0AAW1K4V4</accession>
<feature type="transmembrane region" description="Helical" evidence="1">
    <location>
        <begin position="96"/>
        <end position="117"/>
    </location>
</feature>
<comment type="caution">
    <text evidence="2">The sequence shown here is derived from an EMBL/GenBank/DDBJ whole genome shotgun (WGS) entry which is preliminary data.</text>
</comment>
<dbReference type="AlphaFoldDB" id="A0AAW1K4V4"/>
<protein>
    <submittedName>
        <fullName evidence="2">Uncharacterized protein</fullName>
    </submittedName>
</protein>